<accession>A0A3N2DKN7</accession>
<sequence>MSANRSNQEPFWERKTLEQMSKSEWESLCDGCAKCCLHKLEDEDTGEVHYTKVACRYMDDDSCQCTVYQQRNDLVPECVWLTIEDIPLFHWLPSTCAYRLISEGKPLYDWHPLISGNAESVVEAGVSIKGRVLSDANVHPDGMQEHIIRWIE</sequence>
<evidence type="ECO:0000313" key="3">
    <source>
        <dbReference type="Proteomes" id="UP000275394"/>
    </source>
</evidence>
<name>A0A3N2DKN7_9GAMM</name>
<dbReference type="InterPro" id="IPR008228">
    <property type="entry name" value="UCP006173"/>
</dbReference>
<dbReference type="NCBIfam" id="NF003507">
    <property type="entry name" value="PRK05170.2-5"/>
    <property type="match status" value="1"/>
</dbReference>
<keyword evidence="3" id="KW-1185">Reference proteome</keyword>
<dbReference type="HAMAP" id="MF_00676">
    <property type="entry name" value="UPF0260"/>
    <property type="match status" value="1"/>
</dbReference>
<reference evidence="2 3" key="1">
    <citation type="submission" date="2018-11" db="EMBL/GenBank/DDBJ databases">
        <title>Genomic Encyclopedia of Type Strains, Phase IV (KMG-IV): sequencing the most valuable type-strain genomes for metagenomic binning, comparative biology and taxonomic classification.</title>
        <authorList>
            <person name="Goeker M."/>
        </authorList>
    </citation>
    <scope>NUCLEOTIDE SEQUENCE [LARGE SCALE GENOMIC DNA]</scope>
    <source>
        <strain evidence="2 3">DSM 100316</strain>
    </source>
</reference>
<dbReference type="OrthoDB" id="9786855at2"/>
<dbReference type="RefSeq" id="WP_123713297.1">
    <property type="nucleotide sequence ID" value="NZ_RKHR01000005.1"/>
</dbReference>
<dbReference type="PANTHER" id="PTHR37421">
    <property type="entry name" value="UPF0260 PROTEIN YCGN"/>
    <property type="match status" value="1"/>
</dbReference>
<dbReference type="InterPro" id="IPR005358">
    <property type="entry name" value="Puta_zinc/iron-chelating_dom"/>
</dbReference>
<dbReference type="NCBIfam" id="NF003501">
    <property type="entry name" value="PRK05170.1-5"/>
    <property type="match status" value="1"/>
</dbReference>
<dbReference type="PANTHER" id="PTHR37421:SF1">
    <property type="entry name" value="UPF0260 PROTEIN YCGN"/>
    <property type="match status" value="1"/>
</dbReference>
<proteinExistence type="inferred from homology"/>
<comment type="similarity">
    <text evidence="1">Belongs to the UPF0260 family.</text>
</comment>
<dbReference type="EMBL" id="RKHR01000005">
    <property type="protein sequence ID" value="ROS00338.1"/>
    <property type="molecule type" value="Genomic_DNA"/>
</dbReference>
<gene>
    <name evidence="2" type="ORF">EDC56_2989</name>
</gene>
<evidence type="ECO:0000256" key="1">
    <source>
        <dbReference type="HAMAP-Rule" id="MF_00676"/>
    </source>
</evidence>
<organism evidence="2 3">
    <name type="scientific">Sinobacterium caligoides</name>
    <dbReference type="NCBI Taxonomy" id="933926"/>
    <lineage>
        <taxon>Bacteria</taxon>
        <taxon>Pseudomonadati</taxon>
        <taxon>Pseudomonadota</taxon>
        <taxon>Gammaproteobacteria</taxon>
        <taxon>Cellvibrionales</taxon>
        <taxon>Spongiibacteraceae</taxon>
        <taxon>Sinobacterium</taxon>
    </lineage>
</organism>
<dbReference type="AlphaFoldDB" id="A0A3N2DKN7"/>
<comment type="caution">
    <text evidence="2">The sequence shown here is derived from an EMBL/GenBank/DDBJ whole genome shotgun (WGS) entry which is preliminary data.</text>
</comment>
<evidence type="ECO:0000313" key="2">
    <source>
        <dbReference type="EMBL" id="ROS00338.1"/>
    </source>
</evidence>
<dbReference type="Pfam" id="PF03692">
    <property type="entry name" value="CxxCxxCC"/>
    <property type="match status" value="1"/>
</dbReference>
<protein>
    <recommendedName>
        <fullName evidence="1">UPF0260 protein EDC56_2989</fullName>
    </recommendedName>
</protein>
<dbReference type="Proteomes" id="UP000275394">
    <property type="component" value="Unassembled WGS sequence"/>
</dbReference>
<dbReference type="PIRSF" id="PIRSF006173">
    <property type="entry name" value="UCP006173"/>
    <property type="match status" value="1"/>
</dbReference>